<name>A0A220U2S4_9BACI</name>
<keyword evidence="1" id="KW-0472">Membrane</keyword>
<protein>
    <submittedName>
        <fullName evidence="2">Uncharacterized protein</fullName>
    </submittedName>
</protein>
<dbReference type="AlphaFoldDB" id="A0A220U2S4"/>
<feature type="transmembrane region" description="Helical" evidence="1">
    <location>
        <begin position="55"/>
        <end position="78"/>
    </location>
</feature>
<evidence type="ECO:0000256" key="1">
    <source>
        <dbReference type="SAM" id="Phobius"/>
    </source>
</evidence>
<accession>A0A220U2S4</accession>
<dbReference type="Proteomes" id="UP000198312">
    <property type="component" value="Chromosome"/>
</dbReference>
<evidence type="ECO:0000313" key="2">
    <source>
        <dbReference type="EMBL" id="ASK62335.1"/>
    </source>
</evidence>
<gene>
    <name evidence="2" type="ORF">CFK37_09285</name>
</gene>
<evidence type="ECO:0000313" key="3">
    <source>
        <dbReference type="Proteomes" id="UP000198312"/>
    </source>
</evidence>
<keyword evidence="1" id="KW-1133">Transmembrane helix</keyword>
<keyword evidence="3" id="KW-1185">Reference proteome</keyword>
<sequence length="134" mass="15094">MVHVGFAESVEAAITGAITYTTPIAKTITLFYQSIFPRVGDLTTVSSLLVVKRSLFMFIFLWVFATTFIISYLSIHNYLGGEDAFSGIIFNLVFLGLSVYLLHNSYSHKEKKHSILFSILILFIIISIVLMMIM</sequence>
<dbReference type="KEGG" id="vil:CFK37_09285"/>
<feature type="transmembrane region" description="Helical" evidence="1">
    <location>
        <begin position="114"/>
        <end position="133"/>
    </location>
</feature>
<organism evidence="2 3">
    <name type="scientific">Virgibacillus phasianinus</name>
    <dbReference type="NCBI Taxonomy" id="2017483"/>
    <lineage>
        <taxon>Bacteria</taxon>
        <taxon>Bacillati</taxon>
        <taxon>Bacillota</taxon>
        <taxon>Bacilli</taxon>
        <taxon>Bacillales</taxon>
        <taxon>Bacillaceae</taxon>
        <taxon>Virgibacillus</taxon>
    </lineage>
</organism>
<keyword evidence="1" id="KW-0812">Transmembrane</keyword>
<feature type="transmembrane region" description="Helical" evidence="1">
    <location>
        <begin position="84"/>
        <end position="102"/>
    </location>
</feature>
<proteinExistence type="predicted"/>
<reference evidence="2 3" key="1">
    <citation type="submission" date="2017-07" db="EMBL/GenBank/DDBJ databases">
        <title>Virgibacillus sp. LM2416.</title>
        <authorList>
            <person name="Tak E.J."/>
            <person name="Bae J.-W."/>
        </authorList>
    </citation>
    <scope>NUCLEOTIDE SEQUENCE [LARGE SCALE GENOMIC DNA]</scope>
    <source>
        <strain evidence="2 3">LM2416</strain>
    </source>
</reference>
<dbReference type="EMBL" id="CP022315">
    <property type="protein sequence ID" value="ASK62335.1"/>
    <property type="molecule type" value="Genomic_DNA"/>
</dbReference>